<dbReference type="RefSeq" id="WP_345595096.1">
    <property type="nucleotide sequence ID" value="NZ_BAABJG010000055.1"/>
</dbReference>
<name>A0ABW3UI34_9BACL</name>
<evidence type="ECO:0000313" key="1">
    <source>
        <dbReference type="EMBL" id="MFD1219526.1"/>
    </source>
</evidence>
<accession>A0ABW3UI34</accession>
<comment type="caution">
    <text evidence="1">The sequence shown here is derived from an EMBL/GenBank/DDBJ whole genome shotgun (WGS) entry which is preliminary data.</text>
</comment>
<proteinExistence type="predicted"/>
<protein>
    <submittedName>
        <fullName evidence="1">Uncharacterized protein</fullName>
    </submittedName>
</protein>
<dbReference type="Proteomes" id="UP001597180">
    <property type="component" value="Unassembled WGS sequence"/>
</dbReference>
<dbReference type="EMBL" id="JBHTLU010000012">
    <property type="protein sequence ID" value="MFD1219526.1"/>
    <property type="molecule type" value="Genomic_DNA"/>
</dbReference>
<keyword evidence="2" id="KW-1185">Reference proteome</keyword>
<sequence length="54" mass="6310">MLIREGKNAVNIITDRWIYVQEDVNLEIDQEIILGNGKKYKVVGFIEDKYVKVV</sequence>
<evidence type="ECO:0000313" key="2">
    <source>
        <dbReference type="Proteomes" id="UP001597180"/>
    </source>
</evidence>
<reference evidence="2" key="1">
    <citation type="journal article" date="2019" name="Int. J. Syst. Evol. Microbiol.">
        <title>The Global Catalogue of Microorganisms (GCM) 10K type strain sequencing project: providing services to taxonomists for standard genome sequencing and annotation.</title>
        <authorList>
            <consortium name="The Broad Institute Genomics Platform"/>
            <consortium name="The Broad Institute Genome Sequencing Center for Infectious Disease"/>
            <person name="Wu L."/>
            <person name="Ma J."/>
        </authorList>
    </citation>
    <scope>NUCLEOTIDE SEQUENCE [LARGE SCALE GENOMIC DNA]</scope>
    <source>
        <strain evidence="2">CCUG 53270</strain>
    </source>
</reference>
<organism evidence="1 2">
    <name type="scientific">Paenibacillus vulneris</name>
    <dbReference type="NCBI Taxonomy" id="1133364"/>
    <lineage>
        <taxon>Bacteria</taxon>
        <taxon>Bacillati</taxon>
        <taxon>Bacillota</taxon>
        <taxon>Bacilli</taxon>
        <taxon>Bacillales</taxon>
        <taxon>Paenibacillaceae</taxon>
        <taxon>Paenibacillus</taxon>
    </lineage>
</organism>
<gene>
    <name evidence="1" type="ORF">ACFQ4B_05315</name>
</gene>